<dbReference type="InterPro" id="IPR029044">
    <property type="entry name" value="Nucleotide-diphossugar_trans"/>
</dbReference>
<dbReference type="InterPro" id="IPR042465">
    <property type="entry name" value="XXLT1"/>
</dbReference>
<dbReference type="Gene3D" id="3.90.550.10">
    <property type="entry name" value="Spore Coat Polysaccharide Biosynthesis Protein SpsA, Chain A"/>
    <property type="match status" value="1"/>
</dbReference>
<dbReference type="GO" id="GO:0140560">
    <property type="term" value="F:xylosyl alpha-1,3-xylosyltransferase activity"/>
    <property type="evidence" value="ECO:0007669"/>
    <property type="project" value="TreeGrafter"/>
</dbReference>
<protein>
    <submittedName>
        <fullName evidence="1">Xyloside xylosyltransferase 1-like</fullName>
    </submittedName>
</protein>
<keyword evidence="2" id="KW-1185">Reference proteome</keyword>
<dbReference type="GO" id="GO:0005789">
    <property type="term" value="C:endoplasmic reticulum membrane"/>
    <property type="evidence" value="ECO:0007669"/>
    <property type="project" value="TreeGrafter"/>
</dbReference>
<gene>
    <name evidence="1" type="ORF">PoB_002291100</name>
</gene>
<name>A0AAV3ZKD1_9GAST</name>
<dbReference type="AlphaFoldDB" id="A0AAV3ZKD1"/>
<accession>A0AAV3ZKD1</accession>
<dbReference type="SUPFAM" id="SSF53448">
    <property type="entry name" value="Nucleotide-diphospho-sugar transferases"/>
    <property type="match status" value="1"/>
</dbReference>
<dbReference type="PANTHER" id="PTHR46612:SF1">
    <property type="entry name" value="XYLOSIDE XYLOSYLTRANSFERASE 1"/>
    <property type="match status" value="1"/>
</dbReference>
<organism evidence="1 2">
    <name type="scientific">Plakobranchus ocellatus</name>
    <dbReference type="NCBI Taxonomy" id="259542"/>
    <lineage>
        <taxon>Eukaryota</taxon>
        <taxon>Metazoa</taxon>
        <taxon>Spiralia</taxon>
        <taxon>Lophotrochozoa</taxon>
        <taxon>Mollusca</taxon>
        <taxon>Gastropoda</taxon>
        <taxon>Heterobranchia</taxon>
        <taxon>Euthyneura</taxon>
        <taxon>Panpulmonata</taxon>
        <taxon>Sacoglossa</taxon>
        <taxon>Placobranchoidea</taxon>
        <taxon>Plakobranchidae</taxon>
        <taxon>Plakobranchus</taxon>
    </lineage>
</organism>
<dbReference type="Pfam" id="PF01501">
    <property type="entry name" value="Glyco_transf_8"/>
    <property type="match status" value="1"/>
</dbReference>
<proteinExistence type="predicted"/>
<evidence type="ECO:0000313" key="2">
    <source>
        <dbReference type="Proteomes" id="UP000735302"/>
    </source>
</evidence>
<reference evidence="1 2" key="1">
    <citation type="journal article" date="2021" name="Elife">
        <title>Chloroplast acquisition without the gene transfer in kleptoplastic sea slugs, Plakobranchus ocellatus.</title>
        <authorList>
            <person name="Maeda T."/>
            <person name="Takahashi S."/>
            <person name="Yoshida T."/>
            <person name="Shimamura S."/>
            <person name="Takaki Y."/>
            <person name="Nagai Y."/>
            <person name="Toyoda A."/>
            <person name="Suzuki Y."/>
            <person name="Arimoto A."/>
            <person name="Ishii H."/>
            <person name="Satoh N."/>
            <person name="Nishiyama T."/>
            <person name="Hasebe M."/>
            <person name="Maruyama T."/>
            <person name="Minagawa J."/>
            <person name="Obokata J."/>
            <person name="Shigenobu S."/>
        </authorList>
    </citation>
    <scope>NUCLEOTIDE SEQUENCE [LARGE SCALE GENOMIC DNA]</scope>
</reference>
<dbReference type="Proteomes" id="UP000735302">
    <property type="component" value="Unassembled WGS sequence"/>
</dbReference>
<comment type="caution">
    <text evidence="1">The sequence shown here is derived from an EMBL/GenBank/DDBJ whole genome shotgun (WGS) entry which is preliminary data.</text>
</comment>
<dbReference type="EMBL" id="BLXT01002678">
    <property type="protein sequence ID" value="GFN96405.1"/>
    <property type="molecule type" value="Genomic_DNA"/>
</dbReference>
<dbReference type="PANTHER" id="PTHR46612">
    <property type="entry name" value="XYLOSIDE XYLOSYLTRANSFERASE 1"/>
    <property type="match status" value="1"/>
</dbReference>
<evidence type="ECO:0000313" key="1">
    <source>
        <dbReference type="EMBL" id="GFN96405.1"/>
    </source>
</evidence>
<sequence>MRILQSHFNKVSRDLNLPLSITLPDRLKSASAARLNYSCDKLDSIPFRNSNEKHIMFIFHKAEPHGTLHENFQRCVDSIFKTTLKPLKEFRCHVIGDSQSFRVAKDVFKDIRLKGLVKLEHHNNAGLQDKALPLLTPLLQSLSAKKHRFSDPLFFISTVLHRFLPRNISRLVLLDVDLVFKSDIAGLFAQFDDFTETQAVGIARENQPVYQHVFRKYRLSNPGTKIGEPPPDGLTGVNSGVLLLDLDKLRCSQTYNSMFLPEHIPSLVSKYMMQAHLGDQDFYTLLQLEQPQLLHILPCGWNRQLCQWWRMEGLESAFDLFYKCEKPIHVLHGNCKTNLTSAL</sequence>
<dbReference type="GO" id="GO:0016266">
    <property type="term" value="P:protein O-linked glycosylation via N-acetyl-galactosamine"/>
    <property type="evidence" value="ECO:0007669"/>
    <property type="project" value="TreeGrafter"/>
</dbReference>
<dbReference type="InterPro" id="IPR002495">
    <property type="entry name" value="Glyco_trans_8"/>
</dbReference>